<dbReference type="InterPro" id="IPR040981">
    <property type="entry name" value="PfaD_N"/>
</dbReference>
<dbReference type="AlphaFoldDB" id="A0A8J7L3B8"/>
<protein>
    <submittedName>
        <fullName evidence="2">2-nitropropane dioxygenase</fullName>
    </submittedName>
</protein>
<keyword evidence="3" id="KW-1185">Reference proteome</keyword>
<comment type="caution">
    <text evidence="2">The sequence shown here is derived from an EMBL/GenBank/DDBJ whole genome shotgun (WGS) entry which is preliminary data.</text>
</comment>
<name>A0A8J7L3B8_9CYAN</name>
<dbReference type="Proteomes" id="UP000599391">
    <property type="component" value="Unassembled WGS sequence"/>
</dbReference>
<sequence length="164" mass="17813">MRTIDSVLSKHTNGLNFSAYIYNQSHVWKGNLDNISFEPKAIKDKLLVLDKPCYIVKVAGKIGVTNEGYLYPTENGTTAQVELLTFVPPIRIQQLGDPNFLSFHGVKYAYVTGAMAGGIASEEMVIALGKEKILSSFGAGGLTPERLEAAINRIQSALPHGPYA</sequence>
<proteinExistence type="predicted"/>
<evidence type="ECO:0000313" key="3">
    <source>
        <dbReference type="Proteomes" id="UP000599391"/>
    </source>
</evidence>
<organism evidence="2 3">
    <name type="scientific">Atlanticothrix silvestris CENA357</name>
    <dbReference type="NCBI Taxonomy" id="1725252"/>
    <lineage>
        <taxon>Bacteria</taxon>
        <taxon>Bacillati</taxon>
        <taxon>Cyanobacteriota</taxon>
        <taxon>Cyanophyceae</taxon>
        <taxon>Nostocales</taxon>
        <taxon>Nodulariaceae</taxon>
        <taxon>Atlanticothrix</taxon>
        <taxon>Atlanticothrix silvestris</taxon>
    </lineage>
</organism>
<dbReference type="EMBL" id="JAECZB010000038">
    <property type="protein sequence ID" value="MBH8553631.1"/>
    <property type="molecule type" value="Genomic_DNA"/>
</dbReference>
<feature type="non-terminal residue" evidence="2">
    <location>
        <position position="164"/>
    </location>
</feature>
<feature type="domain" description="Fatty acid synthase subunit PfaD N-terminal" evidence="1">
    <location>
        <begin position="28"/>
        <end position="89"/>
    </location>
</feature>
<evidence type="ECO:0000313" key="2">
    <source>
        <dbReference type="EMBL" id="MBH8553631.1"/>
    </source>
</evidence>
<keyword evidence="2" id="KW-0560">Oxidoreductase</keyword>
<keyword evidence="2" id="KW-0223">Dioxygenase</keyword>
<reference evidence="2 3" key="1">
    <citation type="journal article" date="2021" name="Int. J. Syst. Evol. Microbiol.">
        <title>Amazonocrinis nigriterrae gen. nov., sp. nov., Atlanticothrix silvestris gen. nov., sp. nov. and Dendronalium phyllosphericum gen. nov., sp. nov., nostocacean cyanobacteria from Brazilian environments.</title>
        <authorList>
            <person name="Alvarenga D.O."/>
            <person name="Andreote A.P.D."/>
            <person name="Branco L.H.Z."/>
            <person name="Delbaje E."/>
            <person name="Cruz R.B."/>
            <person name="Varani A.M."/>
            <person name="Fiore M.F."/>
        </authorList>
    </citation>
    <scope>NUCLEOTIDE SEQUENCE [LARGE SCALE GENOMIC DNA]</scope>
    <source>
        <strain evidence="2 3">CENA357</strain>
    </source>
</reference>
<gene>
    <name evidence="2" type="ORF">I8751_14870</name>
</gene>
<accession>A0A8J7L3B8</accession>
<dbReference type="GO" id="GO:0051213">
    <property type="term" value="F:dioxygenase activity"/>
    <property type="evidence" value="ECO:0007669"/>
    <property type="project" value="UniProtKB-KW"/>
</dbReference>
<dbReference type="Pfam" id="PF18328">
    <property type="entry name" value="PfaD_N"/>
    <property type="match status" value="1"/>
</dbReference>
<dbReference type="SUPFAM" id="SSF51395">
    <property type="entry name" value="FMN-linked oxidoreductases"/>
    <property type="match status" value="1"/>
</dbReference>
<evidence type="ECO:0000259" key="1">
    <source>
        <dbReference type="Pfam" id="PF18328"/>
    </source>
</evidence>